<organism evidence="4 5">
    <name type="scientific">Cystobacter fuscus</name>
    <dbReference type="NCBI Taxonomy" id="43"/>
    <lineage>
        <taxon>Bacteria</taxon>
        <taxon>Pseudomonadati</taxon>
        <taxon>Myxococcota</taxon>
        <taxon>Myxococcia</taxon>
        <taxon>Myxococcales</taxon>
        <taxon>Cystobacterineae</taxon>
        <taxon>Archangiaceae</taxon>
        <taxon>Cystobacter</taxon>
    </lineage>
</organism>
<name>A0A250J235_9BACT</name>
<protein>
    <recommendedName>
        <fullName evidence="6">Carboxypeptidase regulatory-like domain-containing protein</fullName>
    </recommendedName>
</protein>
<feature type="compositionally biased region" description="Basic and acidic residues" evidence="2">
    <location>
        <begin position="35"/>
        <end position="48"/>
    </location>
</feature>
<feature type="region of interest" description="Disordered" evidence="2">
    <location>
        <begin position="31"/>
        <end position="62"/>
    </location>
</feature>
<evidence type="ECO:0000256" key="2">
    <source>
        <dbReference type="SAM" id="MobiDB-lite"/>
    </source>
</evidence>
<feature type="transmembrane region" description="Helical" evidence="3">
    <location>
        <begin position="7"/>
        <end position="25"/>
    </location>
</feature>
<dbReference type="Pfam" id="PF13620">
    <property type="entry name" value="CarboxypepD_reg"/>
    <property type="match status" value="4"/>
</dbReference>
<dbReference type="GO" id="GO:0030246">
    <property type="term" value="F:carbohydrate binding"/>
    <property type="evidence" value="ECO:0007669"/>
    <property type="project" value="InterPro"/>
</dbReference>
<keyword evidence="3" id="KW-0812">Transmembrane</keyword>
<reference evidence="4 5" key="1">
    <citation type="submission" date="2017-06" db="EMBL/GenBank/DDBJ databases">
        <title>Sequencing and comparative analysis of myxobacterial genomes.</title>
        <authorList>
            <person name="Rupp O."/>
            <person name="Goesmann A."/>
            <person name="Sogaard-Andersen L."/>
        </authorList>
    </citation>
    <scope>NUCLEOTIDE SEQUENCE [LARGE SCALE GENOMIC DNA]</scope>
    <source>
        <strain evidence="4 5">DSM 52655</strain>
    </source>
</reference>
<evidence type="ECO:0000256" key="1">
    <source>
        <dbReference type="ARBA" id="ARBA00022729"/>
    </source>
</evidence>
<keyword evidence="3" id="KW-1133">Transmembrane helix</keyword>
<keyword evidence="1" id="KW-0732">Signal</keyword>
<dbReference type="InterPro" id="IPR013784">
    <property type="entry name" value="Carb-bd-like_fold"/>
</dbReference>
<accession>A0A250J235</accession>
<dbReference type="PANTHER" id="PTHR23303">
    <property type="entry name" value="CARBOXYPEPTIDASE REGULATORY REGION-CONTAINING"/>
    <property type="match status" value="1"/>
</dbReference>
<sequence length="893" mass="93086">MTRGRTLLVAFGVVLLAGIALWMAFQPEPAAPERPTVERKRADERPRTEPGPAASRLPATGGCAVSGRVSTTSGQALAGATVSATPQQATGEPSLARADGQGRWALCQLPGGSYALSATAPGYRPAQRLLAVSPLGPPQTVDFQLQSGGVELRGTVLDVGGGPIAGARVVAVEQVPAPEFGRTGPRPASWTDANGQYQLWLDAGVYGLTASHPDYTDGAATVRMENVPRKQDFLLTPAASIQGRVLTREGGHPVAGARVSWSLGDSPKGSFSLDAELPPAVLTDDSGNFVIRQLPSGRVRLRATSPGFLSEPVPVDLGIAAQARDIVLLVDRALSISGQVVQKGSGTPVAGAHVSALHTETQESARESTPSDEQGAFQLLVPGAGRYRLITTGGNFVPRLLSPMVTVKDTSVTDVRVEVDTGATVRGRVEPAAEAWITIEPRRESQGSMLTAMTVFNLRTRSTREGAFELSGVPPGAFTLVATTLEGGRGSAQVDVGSGDPEHTLIQVSPGGRIEGRVVDEQGRAVPNVSIRAVAEPRGQGFEGRLPAGISGGMSEEDGHFRLTGLAAASYRLEAEDSTGALEVRAPTGGSRILLAAGQHLTGQTVVVESRGCGVLGRIQASTGGAQPDAWVSVKPAAAAGRSTQDPARVALSGPDGSFQMEHLRCGAYEIAGFAPETGEQGLVRSELRQGRQERLEVRLVPGLKLRGSVRRAGSPVRQFVLTAQGPSQYQFQGKDGSGEFSIPGVVPGRYSIGVTSDEGSALRTVEVGIGSTPVELELVPWGSVSGTVLDAATHQPLQGYDVLVKSESGVSTFDNVLALISREGPRTDAQGRFLVQRLPSGPNRLLVISGSAERFQILASRTFSLQPGEQVQLGVLEASQTTTPTPPVGSKP</sequence>
<gene>
    <name evidence="4" type="ORF">CYFUS_002863</name>
</gene>
<evidence type="ECO:0000313" key="5">
    <source>
        <dbReference type="Proteomes" id="UP000217257"/>
    </source>
</evidence>
<dbReference type="InterPro" id="IPR051417">
    <property type="entry name" value="SDr/BOS_complex"/>
</dbReference>
<evidence type="ECO:0000256" key="3">
    <source>
        <dbReference type="SAM" id="Phobius"/>
    </source>
</evidence>
<dbReference type="SUPFAM" id="SSF49464">
    <property type="entry name" value="Carboxypeptidase regulatory domain-like"/>
    <property type="match status" value="2"/>
</dbReference>
<dbReference type="AlphaFoldDB" id="A0A250J235"/>
<keyword evidence="3" id="KW-0472">Membrane</keyword>
<dbReference type="KEGG" id="cfus:CYFUS_002863"/>
<dbReference type="InterPro" id="IPR008969">
    <property type="entry name" value="CarboxyPept-like_regulatory"/>
</dbReference>
<dbReference type="Gene3D" id="2.60.40.1120">
    <property type="entry name" value="Carboxypeptidase-like, regulatory domain"/>
    <property type="match status" value="4"/>
</dbReference>
<evidence type="ECO:0000313" key="4">
    <source>
        <dbReference type="EMBL" id="ATB37441.1"/>
    </source>
</evidence>
<dbReference type="Proteomes" id="UP000217257">
    <property type="component" value="Chromosome"/>
</dbReference>
<dbReference type="EMBL" id="CP022098">
    <property type="protein sequence ID" value="ATB37441.1"/>
    <property type="molecule type" value="Genomic_DNA"/>
</dbReference>
<proteinExistence type="predicted"/>
<dbReference type="PANTHER" id="PTHR23303:SF14">
    <property type="entry name" value="BOS COMPLEX SUBUNIT NOMO1-RELATED"/>
    <property type="match status" value="1"/>
</dbReference>
<dbReference type="SUPFAM" id="SSF49452">
    <property type="entry name" value="Starch-binding domain-like"/>
    <property type="match status" value="3"/>
</dbReference>
<evidence type="ECO:0008006" key="6">
    <source>
        <dbReference type="Google" id="ProtNLM"/>
    </source>
</evidence>